<proteinExistence type="predicted"/>
<name>A0A813IZ17_POLGL</name>
<dbReference type="AlphaFoldDB" id="A0A813IZ17"/>
<accession>A0A813IZ17</accession>
<evidence type="ECO:0000313" key="2">
    <source>
        <dbReference type="Proteomes" id="UP000626109"/>
    </source>
</evidence>
<protein>
    <submittedName>
        <fullName evidence="1">Uncharacterized protein</fullName>
    </submittedName>
</protein>
<gene>
    <name evidence="1" type="ORF">PGLA2088_LOCUS14697</name>
</gene>
<organism evidence="1 2">
    <name type="scientific">Polarella glacialis</name>
    <name type="common">Dinoflagellate</name>
    <dbReference type="NCBI Taxonomy" id="89957"/>
    <lineage>
        <taxon>Eukaryota</taxon>
        <taxon>Sar</taxon>
        <taxon>Alveolata</taxon>
        <taxon>Dinophyceae</taxon>
        <taxon>Suessiales</taxon>
        <taxon>Suessiaceae</taxon>
        <taxon>Polarella</taxon>
    </lineage>
</organism>
<dbReference type="EMBL" id="CAJNNW010017952">
    <property type="protein sequence ID" value="CAE8662052.1"/>
    <property type="molecule type" value="Genomic_DNA"/>
</dbReference>
<reference evidence="1" key="1">
    <citation type="submission" date="2021-02" db="EMBL/GenBank/DDBJ databases">
        <authorList>
            <person name="Dougan E. K."/>
            <person name="Rhodes N."/>
            <person name="Thang M."/>
            <person name="Chan C."/>
        </authorList>
    </citation>
    <scope>NUCLEOTIDE SEQUENCE</scope>
</reference>
<dbReference type="Proteomes" id="UP000626109">
    <property type="component" value="Unassembled WGS sequence"/>
</dbReference>
<comment type="caution">
    <text evidence="1">The sequence shown here is derived from an EMBL/GenBank/DDBJ whole genome shotgun (WGS) entry which is preliminary data.</text>
</comment>
<sequence length="198" mass="22009">MQQLRQGRCAAAHVPSVLLQIYTNFLWKPDPEQFQRKSEMHGVGEASKVEPGRSGELREISSSFEGLGEKMEEVEVGMSLKVDPMSRKFGICFRAETEVGPVFVTSLTPDSPVDQWNQECQVEYAICPCDLIVSVSGSDTAQGIVEQPMNSATAEICFLRSGPRWHLFGVTAEAMDRGGNGHVQGDEVQREFWSAWPR</sequence>
<evidence type="ECO:0000313" key="1">
    <source>
        <dbReference type="EMBL" id="CAE8662052.1"/>
    </source>
</evidence>